<evidence type="ECO:0000256" key="3">
    <source>
        <dbReference type="ARBA" id="ARBA00023125"/>
    </source>
</evidence>
<dbReference type="InterPro" id="IPR051212">
    <property type="entry name" value="Type-I_RE_S_subunit"/>
</dbReference>
<dbReference type="RefSeq" id="WP_200356186.1">
    <property type="nucleotide sequence ID" value="NZ_JAENIL010000024.1"/>
</dbReference>
<keyword evidence="2" id="KW-0680">Restriction system</keyword>
<dbReference type="InterPro" id="IPR044946">
    <property type="entry name" value="Restrct_endonuc_typeI_TRD_sf"/>
</dbReference>
<gene>
    <name evidence="5" type="ORF">JIN87_13935</name>
</gene>
<dbReference type="CDD" id="cd17246">
    <property type="entry name" value="RMtype1_S_SonII-TRD2-CR2_like"/>
    <property type="match status" value="1"/>
</dbReference>
<sequence length="575" mass="65429">MSELPKGWVEAELDNLGVWKGGGTPSKGNRSFWIGNIPWVSPKDMKAIEIFDTLDHISREAVENSTTNLVPEDSILVVNRSGILAHSFPVAIARKEVSLNQDLKALIPNPAILPVFIRDLLRARAQDILNTCRKTGTTVASVEFDKLKAYKVGLPPANEQKRIVKKLEACEERINTAREALDEVPSLLDQYRQSVLAAAFRGDLTKKWRQQNPDVEPASELLSRLRQERRQKWEEAELAKYQAKDKTPPKNWKERYKEPNQAEIPAEQSIPPNWTWVTLEQISTAITDGVHKKPKYVSEGIPFVTVKNLTAGKGISFENLNYVTHEDHVEFSKRTKPERDDILVSKDGTLGVIRRIETDIEFSIFVSVALIKPISRFLGPYLEWALNSRFSQSEMKATGSGLQHIHLVDLRKVRVPFPPKEEQIQIAKTVSTLIDRIETLETYQAESVLDLNKTKESILERAFRGDLVPQDPDDEPAIKLLERIEEQRAKAPKKKRTTKRTAKTTRMQKLTPELIKAKIESLPDKSFDFSDLRNVLPGNYDDISSMVIQLLSESNPVVKQVFDKEQKTMRFERTA</sequence>
<dbReference type="GO" id="GO:0009307">
    <property type="term" value="P:DNA restriction-modification system"/>
    <property type="evidence" value="ECO:0007669"/>
    <property type="project" value="UniProtKB-KW"/>
</dbReference>
<proteinExistence type="inferred from homology"/>
<dbReference type="InterPro" id="IPR000055">
    <property type="entry name" value="Restrct_endonuc_typeI_TRD"/>
</dbReference>
<keyword evidence="6" id="KW-1185">Reference proteome</keyword>
<comment type="caution">
    <text evidence="5">The sequence shown here is derived from an EMBL/GenBank/DDBJ whole genome shotgun (WGS) entry which is preliminary data.</text>
</comment>
<evidence type="ECO:0000259" key="4">
    <source>
        <dbReference type="Pfam" id="PF01420"/>
    </source>
</evidence>
<accession>A0A934VRU3</accession>
<evidence type="ECO:0000256" key="2">
    <source>
        <dbReference type="ARBA" id="ARBA00022747"/>
    </source>
</evidence>
<dbReference type="PANTHER" id="PTHR43140">
    <property type="entry name" value="TYPE-1 RESTRICTION ENZYME ECOKI SPECIFICITY PROTEIN"/>
    <property type="match status" value="1"/>
</dbReference>
<keyword evidence="3" id="KW-0238">DNA-binding</keyword>
<dbReference type="CDD" id="cd17249">
    <property type="entry name" value="RMtype1_S_EcoR124I-TRD2-CR2_like"/>
    <property type="match status" value="1"/>
</dbReference>
<evidence type="ECO:0000313" key="5">
    <source>
        <dbReference type="EMBL" id="MBK1877973.1"/>
    </source>
</evidence>
<keyword evidence="5" id="KW-0540">Nuclease</keyword>
<dbReference type="EMBL" id="JAENIL010000024">
    <property type="protein sequence ID" value="MBK1877973.1"/>
    <property type="molecule type" value="Genomic_DNA"/>
</dbReference>
<dbReference type="Gene3D" id="3.90.220.20">
    <property type="entry name" value="DNA methylase specificity domains"/>
    <property type="match status" value="2"/>
</dbReference>
<dbReference type="Pfam" id="PF01420">
    <property type="entry name" value="Methylase_S"/>
    <property type="match status" value="2"/>
</dbReference>
<dbReference type="Proteomes" id="UP000617628">
    <property type="component" value="Unassembled WGS sequence"/>
</dbReference>
<evidence type="ECO:0000256" key="1">
    <source>
        <dbReference type="ARBA" id="ARBA00010923"/>
    </source>
</evidence>
<keyword evidence="5" id="KW-0255">Endonuclease</keyword>
<feature type="domain" description="Type I restriction modification DNA specificity" evidence="4">
    <location>
        <begin position="5"/>
        <end position="178"/>
    </location>
</feature>
<dbReference type="SUPFAM" id="SSF116734">
    <property type="entry name" value="DNA methylase specificity domain"/>
    <property type="match status" value="2"/>
</dbReference>
<organism evidence="5 6">
    <name type="scientific">Pelagicoccus mobilis</name>
    <dbReference type="NCBI Taxonomy" id="415221"/>
    <lineage>
        <taxon>Bacteria</taxon>
        <taxon>Pseudomonadati</taxon>
        <taxon>Verrucomicrobiota</taxon>
        <taxon>Opitutia</taxon>
        <taxon>Puniceicoccales</taxon>
        <taxon>Pelagicoccaceae</taxon>
        <taxon>Pelagicoccus</taxon>
    </lineage>
</organism>
<name>A0A934VRU3_9BACT</name>
<feature type="domain" description="Type I restriction modification DNA specificity" evidence="4">
    <location>
        <begin position="273"/>
        <end position="442"/>
    </location>
</feature>
<dbReference type="AlphaFoldDB" id="A0A934VRU3"/>
<protein>
    <submittedName>
        <fullName evidence="5">Restriction endonuclease subunit S</fullName>
    </submittedName>
</protein>
<keyword evidence="5" id="KW-0378">Hydrolase</keyword>
<comment type="similarity">
    <text evidence="1">Belongs to the type-I restriction system S methylase family.</text>
</comment>
<dbReference type="GO" id="GO:0004519">
    <property type="term" value="F:endonuclease activity"/>
    <property type="evidence" value="ECO:0007669"/>
    <property type="project" value="UniProtKB-KW"/>
</dbReference>
<reference evidence="5" key="1">
    <citation type="submission" date="2021-01" db="EMBL/GenBank/DDBJ databases">
        <title>Modified the classification status of verrucomicrobia.</title>
        <authorList>
            <person name="Feng X."/>
        </authorList>
    </citation>
    <scope>NUCLEOTIDE SEQUENCE</scope>
    <source>
        <strain evidence="5">KCTC 13126</strain>
    </source>
</reference>
<dbReference type="GO" id="GO:0003677">
    <property type="term" value="F:DNA binding"/>
    <property type="evidence" value="ECO:0007669"/>
    <property type="project" value="UniProtKB-KW"/>
</dbReference>
<evidence type="ECO:0000313" key="6">
    <source>
        <dbReference type="Proteomes" id="UP000617628"/>
    </source>
</evidence>
<dbReference type="PANTHER" id="PTHR43140:SF1">
    <property type="entry name" value="TYPE I RESTRICTION ENZYME ECOKI SPECIFICITY SUBUNIT"/>
    <property type="match status" value="1"/>
</dbReference>